<keyword evidence="2" id="KW-1185">Reference proteome</keyword>
<dbReference type="Gene3D" id="3.40.30.10">
    <property type="entry name" value="Glutaredoxin"/>
    <property type="match status" value="1"/>
</dbReference>
<dbReference type="Pfam" id="PF14595">
    <property type="entry name" value="Thioredoxin_9"/>
    <property type="match status" value="1"/>
</dbReference>
<name>A0A4R2RRA4_9BACL</name>
<gene>
    <name evidence="1" type="ORF">EDD57_13415</name>
</gene>
<accession>A0A4R2RRA4</accession>
<reference evidence="1 2" key="1">
    <citation type="submission" date="2019-03" db="EMBL/GenBank/DDBJ databases">
        <title>Genomic Encyclopedia of Type Strains, Phase IV (KMG-IV): sequencing the most valuable type-strain genomes for metagenomic binning, comparative biology and taxonomic classification.</title>
        <authorList>
            <person name="Goeker M."/>
        </authorList>
    </citation>
    <scope>NUCLEOTIDE SEQUENCE [LARGE SCALE GENOMIC DNA]</scope>
    <source>
        <strain evidence="1 2">DSM 46831</strain>
    </source>
</reference>
<organism evidence="1 2">
    <name type="scientific">Baia soyae</name>
    <dbReference type="NCBI Taxonomy" id="1544746"/>
    <lineage>
        <taxon>Bacteria</taxon>
        <taxon>Bacillati</taxon>
        <taxon>Bacillota</taxon>
        <taxon>Bacilli</taxon>
        <taxon>Bacillales</taxon>
        <taxon>Thermoactinomycetaceae</taxon>
        <taxon>Baia</taxon>
    </lineage>
</organism>
<dbReference type="AlphaFoldDB" id="A0A4R2RRA4"/>
<sequence length="187" mass="21221">MSLQSWFEKGISFEEYVASMKANKEGFLTIYQGFSLTSEDKDFFSKLADQKLRVIGLTADWCGDAMLNVPVIERIAEVCQSPLSLLNRDENLELMDQYLTNGTARAIPIFIWIDQEGNEKAVWGPRADAVQTLIINLRSSLPEKEDPTFAIKQAEVYRQFRARLVADQELWLSVKNSVQACLAKLHA</sequence>
<dbReference type="EMBL" id="SLXV01000034">
    <property type="protein sequence ID" value="TCP65329.1"/>
    <property type="molecule type" value="Genomic_DNA"/>
</dbReference>
<dbReference type="SUPFAM" id="SSF52833">
    <property type="entry name" value="Thioredoxin-like"/>
    <property type="match status" value="1"/>
</dbReference>
<dbReference type="Proteomes" id="UP000294746">
    <property type="component" value="Unassembled WGS sequence"/>
</dbReference>
<dbReference type="InterPro" id="IPR036249">
    <property type="entry name" value="Thioredoxin-like_sf"/>
</dbReference>
<proteinExistence type="predicted"/>
<dbReference type="RefSeq" id="WP_131849414.1">
    <property type="nucleotide sequence ID" value="NZ_SLXV01000034.1"/>
</dbReference>
<comment type="caution">
    <text evidence="1">The sequence shown here is derived from an EMBL/GenBank/DDBJ whole genome shotgun (WGS) entry which is preliminary data.</text>
</comment>
<dbReference type="OrthoDB" id="6120799at2"/>
<evidence type="ECO:0000313" key="2">
    <source>
        <dbReference type="Proteomes" id="UP000294746"/>
    </source>
</evidence>
<evidence type="ECO:0000313" key="1">
    <source>
        <dbReference type="EMBL" id="TCP65329.1"/>
    </source>
</evidence>
<protein>
    <submittedName>
        <fullName evidence="1">Thioredoxin-like protein</fullName>
    </submittedName>
</protein>